<dbReference type="PANTHER" id="PTHR41373">
    <property type="entry name" value="DUF2156 DOMAIN-CONTAINING PROTEIN"/>
    <property type="match status" value="1"/>
</dbReference>
<dbReference type="Pfam" id="PF09924">
    <property type="entry name" value="LPG_synthase_C"/>
    <property type="match status" value="1"/>
</dbReference>
<accession>A0A948WWR2</accession>
<dbReference type="Proteomes" id="UP000783796">
    <property type="component" value="Unassembled WGS sequence"/>
</dbReference>
<reference evidence="2" key="2">
    <citation type="submission" date="2021-04" db="EMBL/GenBank/DDBJ databases">
        <authorList>
            <person name="Gilroy R."/>
        </authorList>
    </citation>
    <scope>NUCLEOTIDE SEQUENCE</scope>
    <source>
        <strain evidence="2">G4-2901</strain>
    </source>
</reference>
<dbReference type="SUPFAM" id="SSF55729">
    <property type="entry name" value="Acyl-CoA N-acyltransferases (Nat)"/>
    <property type="match status" value="2"/>
</dbReference>
<dbReference type="PIRSF" id="PIRSF018688">
    <property type="entry name" value="UCP018688"/>
    <property type="match status" value="1"/>
</dbReference>
<gene>
    <name evidence="2" type="ORF">H9777_12935</name>
</gene>
<dbReference type="Gene3D" id="3.40.630.30">
    <property type="match status" value="1"/>
</dbReference>
<protein>
    <submittedName>
        <fullName evidence="2">DUF2156 domain-containing protein</fullName>
    </submittedName>
</protein>
<dbReference type="EMBL" id="JAHLFW010000109">
    <property type="protein sequence ID" value="MBU3839187.1"/>
    <property type="molecule type" value="Genomic_DNA"/>
</dbReference>
<name>A0A948WWR2_9BACT</name>
<evidence type="ECO:0000313" key="2">
    <source>
        <dbReference type="EMBL" id="MBU3839187.1"/>
    </source>
</evidence>
<dbReference type="InterPro" id="IPR016732">
    <property type="entry name" value="UCP018688"/>
</dbReference>
<comment type="caution">
    <text evidence="2">The sequence shown here is derived from an EMBL/GenBank/DDBJ whole genome shotgun (WGS) entry which is preliminary data.</text>
</comment>
<feature type="domain" description="Phosphatidylglycerol lysyltransferase C-terminal" evidence="1">
    <location>
        <begin position="22"/>
        <end position="290"/>
    </location>
</feature>
<proteinExistence type="predicted"/>
<reference evidence="2" key="1">
    <citation type="journal article" date="2021" name="PeerJ">
        <title>Extensive microbial diversity within the chicken gut microbiome revealed by metagenomics and culture.</title>
        <authorList>
            <person name="Gilroy R."/>
            <person name="Ravi A."/>
            <person name="Getino M."/>
            <person name="Pursley I."/>
            <person name="Horton D.L."/>
            <person name="Alikhan N.F."/>
            <person name="Baker D."/>
            <person name="Gharbi K."/>
            <person name="Hall N."/>
            <person name="Watson M."/>
            <person name="Adriaenssens E.M."/>
            <person name="Foster-Nyarko E."/>
            <person name="Jarju S."/>
            <person name="Secka A."/>
            <person name="Antonio M."/>
            <person name="Oren A."/>
            <person name="Chaudhuri R.R."/>
            <person name="La Ragione R."/>
            <person name="Hildebrand F."/>
            <person name="Pallen M.J."/>
        </authorList>
    </citation>
    <scope>NUCLEOTIDE SEQUENCE</scope>
    <source>
        <strain evidence="2">G4-2901</strain>
    </source>
</reference>
<dbReference type="InterPro" id="IPR024320">
    <property type="entry name" value="LPG_synthase_C"/>
</dbReference>
<dbReference type="PANTHER" id="PTHR41373:SF1">
    <property type="entry name" value="PHOSPHATIDYLGLYCEROL LYSYLTRANSFERASE C-TERMINAL DOMAIN-CONTAINING PROTEIN"/>
    <property type="match status" value="1"/>
</dbReference>
<sequence length="295" mass="34431">MNFRRLDIEDKLTVQKYTLKSKRRNCDLTFANLYSWRFLYLTEIAEFGGYLLFRFYADGELAYMLPVGEGDIRPVMEELMADARMKGQPFVMYGVCKENCEELEKLFPGKFVFTADRDYSDYLYLHSDLSTLVGKKFQPKRNHINKFRNAYPGYEFKPLTRELIPECIKLESVWCRANNCSEDEALQNERKSMNAALRSFEELDIIGGVLMVDGKIVGFTYGAPVNNETFDTCVEKADTDYEGAYAMINNEFAKMIPEQYIYINREEDLGLEGLRKAKLSYQPHLLLEKYKLELK</sequence>
<evidence type="ECO:0000259" key="1">
    <source>
        <dbReference type="Pfam" id="PF09924"/>
    </source>
</evidence>
<evidence type="ECO:0000313" key="3">
    <source>
        <dbReference type="Proteomes" id="UP000783796"/>
    </source>
</evidence>
<organism evidence="2 3">
    <name type="scientific">Candidatus Phocaeicola faecigallinarum</name>
    <dbReference type="NCBI Taxonomy" id="2838732"/>
    <lineage>
        <taxon>Bacteria</taxon>
        <taxon>Pseudomonadati</taxon>
        <taxon>Bacteroidota</taxon>
        <taxon>Bacteroidia</taxon>
        <taxon>Bacteroidales</taxon>
        <taxon>Bacteroidaceae</taxon>
        <taxon>Phocaeicola</taxon>
    </lineage>
</organism>
<dbReference type="AlphaFoldDB" id="A0A948WWR2"/>
<dbReference type="InterPro" id="IPR016181">
    <property type="entry name" value="Acyl_CoA_acyltransferase"/>
</dbReference>